<comment type="caution">
    <text evidence="7">The sequence shown here is derived from an EMBL/GenBank/DDBJ whole genome shotgun (WGS) entry which is preliminary data.</text>
</comment>
<evidence type="ECO:0000313" key="8">
    <source>
        <dbReference type="Proteomes" id="UP000069697"/>
    </source>
</evidence>
<accession>A0A117I190</accession>
<dbReference type="Proteomes" id="UP000069697">
    <property type="component" value="Unassembled WGS sequence"/>
</dbReference>
<dbReference type="InterPro" id="IPR018490">
    <property type="entry name" value="cNMP-bd_dom_sf"/>
</dbReference>
<feature type="domain" description="HTH crp-type" evidence="6">
    <location>
        <begin position="148"/>
        <end position="214"/>
    </location>
</feature>
<reference evidence="7 8" key="1">
    <citation type="journal article" date="2016" name="Genome Announc.">
        <title>Draft Genome Sequence of Paenibacillus amylolyticus Heshi-A3, Isolated from Fermented Rice Bran in a Japanese Fermented Seafood Dish.</title>
        <authorList>
            <person name="Akuzawa S."/>
            <person name="Nagaoka J."/>
            <person name="Kanekatsu M."/>
            <person name="Kubota E."/>
            <person name="Ohtake R."/>
            <person name="Suzuki T."/>
            <person name="Kanesaki Y."/>
        </authorList>
    </citation>
    <scope>NUCLEOTIDE SEQUENCE [LARGE SCALE GENOMIC DNA]</scope>
    <source>
        <strain evidence="7 8">Heshi-A3</strain>
    </source>
</reference>
<evidence type="ECO:0000313" key="7">
    <source>
        <dbReference type="EMBL" id="GAS81783.1"/>
    </source>
</evidence>
<reference evidence="8" key="2">
    <citation type="submission" date="2016-01" db="EMBL/GenBank/DDBJ databases">
        <title>Draft Genome Sequence of Paenibacillus amylolyticus Heshi-A3 that Was Isolated from Fermented Rice Bran with Aging Salted Mackerel, Which Was Named Heshiko as Traditional Fermented Seafood in Japan.</title>
        <authorList>
            <person name="Akuzawa S."/>
            <person name="Nakagawa J."/>
            <person name="Kanekatsu T."/>
            <person name="Kubota E."/>
            <person name="Ohtake R."/>
            <person name="Suzuki T."/>
            <person name="Kanesaki Y."/>
        </authorList>
    </citation>
    <scope>NUCLEOTIDE SEQUENCE [LARGE SCALE GENOMIC DNA]</scope>
    <source>
        <strain evidence="8">Heshi-A3</strain>
    </source>
</reference>
<dbReference type="InterPro" id="IPR050397">
    <property type="entry name" value="Env_Response_Regulators"/>
</dbReference>
<organism evidence="7 8">
    <name type="scientific">Paenibacillus amylolyticus</name>
    <dbReference type="NCBI Taxonomy" id="1451"/>
    <lineage>
        <taxon>Bacteria</taxon>
        <taxon>Bacillati</taxon>
        <taxon>Bacillota</taxon>
        <taxon>Bacilli</taxon>
        <taxon>Bacillales</taxon>
        <taxon>Paenibacillaceae</taxon>
        <taxon>Paenibacillus</taxon>
    </lineage>
</organism>
<dbReference type="GO" id="GO:0003677">
    <property type="term" value="F:DNA binding"/>
    <property type="evidence" value="ECO:0007669"/>
    <property type="project" value="UniProtKB-KW"/>
</dbReference>
<sequence length="223" mass="25328">MSIKVHPDITAAVLKSNLHEIITDEALTTLQVKMYKKNETVVVSGNELKYFYIVIEGRVAIHNYSDQGNIAVVDYVEKNGVLGDLEFFQQCNYLHTAVAVVPSTILLIPLDIVHSHLTQSVTFLSHMCTVLTDKLMKSSVKNARSLLYPAKNKLCKYILQTSEKLESATIPFVMKDISSMMGISDRHIRRLLSDLAQEQIIIKENRTLKVLDMEQLHRYSTDF</sequence>
<dbReference type="PROSITE" id="PS50042">
    <property type="entry name" value="CNMP_BINDING_3"/>
    <property type="match status" value="1"/>
</dbReference>
<dbReference type="InterPro" id="IPR000595">
    <property type="entry name" value="cNMP-bd_dom"/>
</dbReference>
<dbReference type="Pfam" id="PF13545">
    <property type="entry name" value="HTH_Crp_2"/>
    <property type="match status" value="1"/>
</dbReference>
<evidence type="ECO:0000256" key="1">
    <source>
        <dbReference type="ARBA" id="ARBA00023015"/>
    </source>
</evidence>
<dbReference type="Gene3D" id="2.60.120.10">
    <property type="entry name" value="Jelly Rolls"/>
    <property type="match status" value="1"/>
</dbReference>
<dbReference type="PANTHER" id="PTHR24567:SF26">
    <property type="entry name" value="REGULATORY PROTEIN YEIL"/>
    <property type="match status" value="1"/>
</dbReference>
<protein>
    <recommendedName>
        <fullName evidence="9">Crp/Fnr family transcriptional regulator</fullName>
    </recommendedName>
</protein>
<dbReference type="Pfam" id="PF00027">
    <property type="entry name" value="cNMP_binding"/>
    <property type="match status" value="1"/>
</dbReference>
<dbReference type="SMART" id="SM00100">
    <property type="entry name" value="cNMP"/>
    <property type="match status" value="1"/>
</dbReference>
<dbReference type="GO" id="GO:0003700">
    <property type="term" value="F:DNA-binding transcription factor activity"/>
    <property type="evidence" value="ECO:0007669"/>
    <property type="project" value="TreeGrafter"/>
</dbReference>
<proteinExistence type="predicted"/>
<evidence type="ECO:0000256" key="3">
    <source>
        <dbReference type="ARBA" id="ARBA00023159"/>
    </source>
</evidence>
<dbReference type="GO" id="GO:0005829">
    <property type="term" value="C:cytosol"/>
    <property type="evidence" value="ECO:0007669"/>
    <property type="project" value="TreeGrafter"/>
</dbReference>
<dbReference type="PANTHER" id="PTHR24567">
    <property type="entry name" value="CRP FAMILY TRANSCRIPTIONAL REGULATORY PROTEIN"/>
    <property type="match status" value="1"/>
</dbReference>
<dbReference type="SUPFAM" id="SSF51206">
    <property type="entry name" value="cAMP-binding domain-like"/>
    <property type="match status" value="1"/>
</dbReference>
<evidence type="ECO:0008006" key="9">
    <source>
        <dbReference type="Google" id="ProtNLM"/>
    </source>
</evidence>
<dbReference type="PROSITE" id="PS51063">
    <property type="entry name" value="HTH_CRP_2"/>
    <property type="match status" value="1"/>
</dbReference>
<dbReference type="InterPro" id="IPR036390">
    <property type="entry name" value="WH_DNA-bd_sf"/>
</dbReference>
<evidence type="ECO:0000259" key="5">
    <source>
        <dbReference type="PROSITE" id="PS50042"/>
    </source>
</evidence>
<feature type="domain" description="Cyclic nucleotide-binding" evidence="5">
    <location>
        <begin position="14"/>
        <end position="111"/>
    </location>
</feature>
<keyword evidence="4" id="KW-0804">Transcription</keyword>
<evidence type="ECO:0000256" key="4">
    <source>
        <dbReference type="ARBA" id="ARBA00023163"/>
    </source>
</evidence>
<dbReference type="InterPro" id="IPR014710">
    <property type="entry name" value="RmlC-like_jellyroll"/>
</dbReference>
<dbReference type="SUPFAM" id="SSF46785">
    <property type="entry name" value="Winged helix' DNA-binding domain"/>
    <property type="match status" value="1"/>
</dbReference>
<keyword evidence="3" id="KW-0010">Activator</keyword>
<dbReference type="InterPro" id="IPR012318">
    <property type="entry name" value="HTH_CRP"/>
</dbReference>
<keyword evidence="2" id="KW-0238">DNA-binding</keyword>
<evidence type="ECO:0000256" key="2">
    <source>
        <dbReference type="ARBA" id="ARBA00023125"/>
    </source>
</evidence>
<dbReference type="AlphaFoldDB" id="A0A117I190"/>
<gene>
    <name evidence="7" type="ORF">PAHA3_1857</name>
</gene>
<dbReference type="CDD" id="cd00038">
    <property type="entry name" value="CAP_ED"/>
    <property type="match status" value="1"/>
</dbReference>
<dbReference type="EMBL" id="BCNV01000001">
    <property type="protein sequence ID" value="GAS81783.1"/>
    <property type="molecule type" value="Genomic_DNA"/>
</dbReference>
<evidence type="ECO:0000259" key="6">
    <source>
        <dbReference type="PROSITE" id="PS51063"/>
    </source>
</evidence>
<name>A0A117I190_PAEAM</name>
<keyword evidence="1" id="KW-0805">Transcription regulation</keyword>
<dbReference type="RefSeq" id="WP_062834436.1">
    <property type="nucleotide sequence ID" value="NZ_BCNV01000001.1"/>
</dbReference>